<dbReference type="EMBL" id="JAHVHP010000002">
    <property type="protein sequence ID" value="MBY5952374.1"/>
    <property type="molecule type" value="Genomic_DNA"/>
</dbReference>
<comment type="caution">
    <text evidence="1">The sequence shown here is derived from an EMBL/GenBank/DDBJ whole genome shotgun (WGS) entry which is preliminary data.</text>
</comment>
<evidence type="ECO:0008006" key="3">
    <source>
        <dbReference type="Google" id="ProtNLM"/>
    </source>
</evidence>
<protein>
    <recommendedName>
        <fullName evidence="3">NVEALA protein</fullName>
    </recommendedName>
</protein>
<evidence type="ECO:0000313" key="2">
    <source>
        <dbReference type="Proteomes" id="UP000766609"/>
    </source>
</evidence>
<name>A0ABS7N7S5_9BACT</name>
<gene>
    <name evidence="1" type="ORF">KUV23_15410</name>
</gene>
<proteinExistence type="predicted"/>
<keyword evidence="2" id="KW-1185">Reference proteome</keyword>
<accession>A0ABS7N7S5</accession>
<sequence length="86" mass="9318">MKNYFIGLLVLLLFLGGSLLTAIGQSSNSGHLDVKFNFGIELTAGELGDVDAICCDINGQPVPPICKVTFNPDYREYYGVPYLCLA</sequence>
<reference evidence="1 2" key="1">
    <citation type="submission" date="2021-06" db="EMBL/GenBank/DDBJ databases">
        <title>44 bacteria genomes isolated from Dapeng, Shenzhen.</title>
        <authorList>
            <person name="Zheng W."/>
            <person name="Yu S."/>
            <person name="Huang Y."/>
        </authorList>
    </citation>
    <scope>NUCLEOTIDE SEQUENCE [LARGE SCALE GENOMIC DNA]</scope>
    <source>
        <strain evidence="1 2">DP5N14-6</strain>
    </source>
</reference>
<dbReference type="RefSeq" id="WP_134202294.1">
    <property type="nucleotide sequence ID" value="NZ_JAHVHP010000002.1"/>
</dbReference>
<dbReference type="Proteomes" id="UP000766609">
    <property type="component" value="Unassembled WGS sequence"/>
</dbReference>
<evidence type="ECO:0000313" key="1">
    <source>
        <dbReference type="EMBL" id="MBY5952374.1"/>
    </source>
</evidence>
<organism evidence="1 2">
    <name type="scientific">Algoriphagus marincola</name>
    <dbReference type="NCBI Taxonomy" id="264027"/>
    <lineage>
        <taxon>Bacteria</taxon>
        <taxon>Pseudomonadati</taxon>
        <taxon>Bacteroidota</taxon>
        <taxon>Cytophagia</taxon>
        <taxon>Cytophagales</taxon>
        <taxon>Cyclobacteriaceae</taxon>
        <taxon>Algoriphagus</taxon>
    </lineage>
</organism>